<name>A0A2M6WFF3_9BACT</name>
<evidence type="ECO:0008006" key="3">
    <source>
        <dbReference type="Google" id="ProtNLM"/>
    </source>
</evidence>
<proteinExistence type="predicted"/>
<evidence type="ECO:0000313" key="2">
    <source>
        <dbReference type="Proteomes" id="UP000228809"/>
    </source>
</evidence>
<comment type="caution">
    <text evidence="1">The sequence shown here is derived from an EMBL/GenBank/DDBJ whole genome shotgun (WGS) entry which is preliminary data.</text>
</comment>
<dbReference type="AlphaFoldDB" id="A0A2M6WFF3"/>
<organism evidence="1 2">
    <name type="scientific">Candidatus Kaiserbacteria bacterium CG10_big_fil_rev_8_21_14_0_10_49_17</name>
    <dbReference type="NCBI Taxonomy" id="1974609"/>
    <lineage>
        <taxon>Bacteria</taxon>
        <taxon>Candidatus Kaiseribacteriota</taxon>
    </lineage>
</organism>
<evidence type="ECO:0000313" key="1">
    <source>
        <dbReference type="EMBL" id="PIT91506.1"/>
    </source>
</evidence>
<dbReference type="EMBL" id="PFBJ01000001">
    <property type="protein sequence ID" value="PIT91506.1"/>
    <property type="molecule type" value="Genomic_DNA"/>
</dbReference>
<accession>A0A2M6WFF3</accession>
<sequence>MATPAEAPAAEQGTLGRAAVEHATRLYFADTPELIEIARCESRFRQYDADGNILRGEKNSRDIGVMQINEFYHLESAMKLGFDLYSLAGNMGYARYLYEKKGSQPWVSSKPCWGKRVASL</sequence>
<dbReference type="InterPro" id="IPR023346">
    <property type="entry name" value="Lysozyme-like_dom_sf"/>
</dbReference>
<dbReference type="Proteomes" id="UP000228809">
    <property type="component" value="Unassembled WGS sequence"/>
</dbReference>
<protein>
    <recommendedName>
        <fullName evidence="3">Transglycosylase SLT domain-containing protein</fullName>
    </recommendedName>
</protein>
<reference evidence="2" key="1">
    <citation type="submission" date="2017-09" db="EMBL/GenBank/DDBJ databases">
        <title>Depth-based differentiation of microbial function through sediment-hosted aquifers and enrichment of novel symbionts in the deep terrestrial subsurface.</title>
        <authorList>
            <person name="Probst A.J."/>
            <person name="Ladd B."/>
            <person name="Jarett J.K."/>
            <person name="Geller-Mcgrath D.E."/>
            <person name="Sieber C.M.K."/>
            <person name="Emerson J.B."/>
            <person name="Anantharaman K."/>
            <person name="Thomas B.C."/>
            <person name="Malmstrom R."/>
            <person name="Stieglmeier M."/>
            <person name="Klingl A."/>
            <person name="Woyke T."/>
            <person name="Ryan C.M."/>
            <person name="Banfield J.F."/>
        </authorList>
    </citation>
    <scope>NUCLEOTIDE SEQUENCE [LARGE SCALE GENOMIC DNA]</scope>
</reference>
<gene>
    <name evidence="1" type="ORF">COU17_00010</name>
</gene>
<dbReference type="SUPFAM" id="SSF53955">
    <property type="entry name" value="Lysozyme-like"/>
    <property type="match status" value="1"/>
</dbReference>